<organism evidence="2 3">
    <name type="scientific">Pontibacter cellulosilyticus</name>
    <dbReference type="NCBI Taxonomy" id="1720253"/>
    <lineage>
        <taxon>Bacteria</taxon>
        <taxon>Pseudomonadati</taxon>
        <taxon>Bacteroidota</taxon>
        <taxon>Cytophagia</taxon>
        <taxon>Cytophagales</taxon>
        <taxon>Hymenobacteraceae</taxon>
        <taxon>Pontibacter</taxon>
    </lineage>
</organism>
<keyword evidence="3" id="KW-1185">Reference proteome</keyword>
<dbReference type="AlphaFoldDB" id="A0A923SLG0"/>
<evidence type="ECO:0000256" key="1">
    <source>
        <dbReference type="SAM" id="Phobius"/>
    </source>
</evidence>
<accession>A0A923SLG0</accession>
<keyword evidence="1" id="KW-0812">Transmembrane</keyword>
<name>A0A923SLG0_9BACT</name>
<evidence type="ECO:0000313" key="2">
    <source>
        <dbReference type="EMBL" id="MBC5994841.1"/>
    </source>
</evidence>
<dbReference type="RefSeq" id="WP_187068875.1">
    <property type="nucleotide sequence ID" value="NZ_JACRVF010000007.1"/>
</dbReference>
<evidence type="ECO:0000313" key="3">
    <source>
        <dbReference type="Proteomes" id="UP000603640"/>
    </source>
</evidence>
<keyword evidence="1" id="KW-1133">Transmembrane helix</keyword>
<sequence length="151" mass="17384">MSKQAITNGIIDFIFLIAVTALFYHGYNSFSNQEEHINNRVIVVNFWNLSNSLPFDSLQRLPFDSHTGTFKKIYFTGIEKSDSLKMIEIKEALTNFNARKDEGPGVQIVFGDSSKYGDFIKVLDYCSKESIRHYLPYKNSIWIPAKENLTK</sequence>
<dbReference type="EMBL" id="JACRVF010000007">
    <property type="protein sequence ID" value="MBC5994841.1"/>
    <property type="molecule type" value="Genomic_DNA"/>
</dbReference>
<gene>
    <name evidence="2" type="ORF">H8S84_18495</name>
</gene>
<dbReference type="Proteomes" id="UP000603640">
    <property type="component" value="Unassembled WGS sequence"/>
</dbReference>
<comment type="caution">
    <text evidence="2">The sequence shown here is derived from an EMBL/GenBank/DDBJ whole genome shotgun (WGS) entry which is preliminary data.</text>
</comment>
<keyword evidence="1" id="KW-0472">Membrane</keyword>
<proteinExistence type="predicted"/>
<feature type="transmembrane region" description="Helical" evidence="1">
    <location>
        <begin position="6"/>
        <end position="24"/>
    </location>
</feature>
<protein>
    <submittedName>
        <fullName evidence="2">Uncharacterized protein</fullName>
    </submittedName>
</protein>
<reference evidence="2" key="1">
    <citation type="submission" date="2020-08" db="EMBL/GenBank/DDBJ databases">
        <title>Pontibacter sp. SD6 16S ribosomal RNA gene Genome sequencing and assembly.</title>
        <authorList>
            <person name="Kang M."/>
        </authorList>
    </citation>
    <scope>NUCLEOTIDE SEQUENCE</scope>
    <source>
        <strain evidence="2">SD6</strain>
    </source>
</reference>